<dbReference type="PANTHER" id="PTHR30435">
    <property type="entry name" value="FLAGELLAR PROTEIN"/>
    <property type="match status" value="1"/>
</dbReference>
<dbReference type="PANTHER" id="PTHR30435:SF18">
    <property type="entry name" value="FLAGELLAR BASAL-BODY ROD PROTEIN FLGF"/>
    <property type="match status" value="1"/>
</dbReference>
<evidence type="ECO:0000256" key="1">
    <source>
        <dbReference type="ARBA" id="ARBA00009677"/>
    </source>
</evidence>
<evidence type="ECO:0000256" key="3">
    <source>
        <dbReference type="ARBA" id="ARBA00040228"/>
    </source>
</evidence>
<keyword evidence="6" id="KW-0969">Cilium</keyword>
<dbReference type="InterPro" id="IPR037925">
    <property type="entry name" value="FlgE/F/G-like"/>
</dbReference>
<feature type="domain" description="Flagellar basal-body/hook protein C-terminal" evidence="4">
    <location>
        <begin position="198"/>
        <end position="242"/>
    </location>
</feature>
<feature type="domain" description="Flagellar hook protein FlgE/F/G-like D1" evidence="5">
    <location>
        <begin position="81"/>
        <end position="145"/>
    </location>
</feature>
<organism evidence="6">
    <name type="scientific">hydrothermal vent metagenome</name>
    <dbReference type="NCBI Taxonomy" id="652676"/>
    <lineage>
        <taxon>unclassified sequences</taxon>
        <taxon>metagenomes</taxon>
        <taxon>ecological metagenomes</taxon>
    </lineage>
</organism>
<comment type="similarity">
    <text evidence="1">Belongs to the flagella basal body rod proteins family.</text>
</comment>
<gene>
    <name evidence="6" type="ORF">MNBD_GAMMA19-1254</name>
</gene>
<dbReference type="AlphaFoldDB" id="A0A3B1B283"/>
<evidence type="ECO:0000259" key="4">
    <source>
        <dbReference type="Pfam" id="PF06429"/>
    </source>
</evidence>
<keyword evidence="6" id="KW-0966">Cell projection</keyword>
<evidence type="ECO:0000256" key="2">
    <source>
        <dbReference type="ARBA" id="ARBA00038560"/>
    </source>
</evidence>
<accession>A0A3B1B283</accession>
<dbReference type="InterPro" id="IPR053967">
    <property type="entry name" value="LlgE_F_G-like_D1"/>
</dbReference>
<comment type="subunit">
    <text evidence="2">The basal body constitutes a major portion of the flagellar organelle and consists of five rings (E,L,P,S, and M) mounted on a central rod. The rod consists of about 26 subunits of FlgG in the distal portion, and FlgB, FlgC and FlgF are thought to build up the proximal portion of the rod with about 6 subunits each.</text>
</comment>
<dbReference type="GO" id="GO:0071978">
    <property type="term" value="P:bacterial-type flagellum-dependent swarming motility"/>
    <property type="evidence" value="ECO:0007669"/>
    <property type="project" value="TreeGrafter"/>
</dbReference>
<dbReference type="NCBIfam" id="NF009280">
    <property type="entry name" value="PRK12640.1"/>
    <property type="match status" value="1"/>
</dbReference>
<reference evidence="6" key="1">
    <citation type="submission" date="2018-06" db="EMBL/GenBank/DDBJ databases">
        <authorList>
            <person name="Zhirakovskaya E."/>
        </authorList>
    </citation>
    <scope>NUCLEOTIDE SEQUENCE</scope>
</reference>
<proteinExistence type="inferred from homology"/>
<keyword evidence="6" id="KW-0282">Flagellum</keyword>
<dbReference type="Pfam" id="PF06429">
    <property type="entry name" value="Flg_bbr_C"/>
    <property type="match status" value="1"/>
</dbReference>
<name>A0A3B1B283_9ZZZZ</name>
<dbReference type="SUPFAM" id="SSF117143">
    <property type="entry name" value="Flagellar hook protein flgE"/>
    <property type="match status" value="1"/>
</dbReference>
<dbReference type="InterPro" id="IPR012836">
    <property type="entry name" value="FlgF"/>
</dbReference>
<dbReference type="GO" id="GO:0030694">
    <property type="term" value="C:bacterial-type flagellum basal body, rod"/>
    <property type="evidence" value="ECO:0007669"/>
    <property type="project" value="InterPro"/>
</dbReference>
<dbReference type="EMBL" id="UOFV01000469">
    <property type="protein sequence ID" value="VAX04410.1"/>
    <property type="molecule type" value="Genomic_DNA"/>
</dbReference>
<dbReference type="InterPro" id="IPR010930">
    <property type="entry name" value="Flg_bb/hook_C_dom"/>
</dbReference>
<dbReference type="InterPro" id="IPR020013">
    <property type="entry name" value="Flagellar_FlgE/F/G"/>
</dbReference>
<protein>
    <recommendedName>
        <fullName evidence="3">Flagellar basal-body rod protein FlgF</fullName>
    </recommendedName>
</protein>
<sequence>MDRMLYVAMSGARQTMLAQTANSHNMANANTDGFRADLAAFRSMPVYGAGEATRVYAMTESVGVDTSSGAINPTGRELDIAVKGEGWIAAQAPDGSEVYTRTGSLRIGDGGILQTATGLAVLGNGGPVAIPPSDKIEIGADGTVSILGIGQAPNALTVLDRIKLVKVDGASLVKGEDGLLRTRDGSGVAPDATVNIISGALETSNVNTVEAMVNLISLARQYETQVKMMKTAEETDNAATQLLSLSN</sequence>
<dbReference type="NCBIfam" id="TIGR02490">
    <property type="entry name" value="flgF"/>
    <property type="match status" value="1"/>
</dbReference>
<dbReference type="NCBIfam" id="TIGR03506">
    <property type="entry name" value="FlgEFG_subfam"/>
    <property type="match status" value="1"/>
</dbReference>
<evidence type="ECO:0000259" key="5">
    <source>
        <dbReference type="Pfam" id="PF22692"/>
    </source>
</evidence>
<dbReference type="Pfam" id="PF22692">
    <property type="entry name" value="LlgE_F_G_D1"/>
    <property type="match status" value="1"/>
</dbReference>
<evidence type="ECO:0000313" key="6">
    <source>
        <dbReference type="EMBL" id="VAX04410.1"/>
    </source>
</evidence>